<dbReference type="EMBL" id="OV121137">
    <property type="protein sequence ID" value="CAH0558571.1"/>
    <property type="molecule type" value="Genomic_DNA"/>
</dbReference>
<dbReference type="Proteomes" id="UP001154078">
    <property type="component" value="Chromosome 6"/>
</dbReference>
<keyword evidence="3" id="KW-1185">Reference proteome</keyword>
<feature type="coiled-coil region" evidence="1">
    <location>
        <begin position="40"/>
        <end position="67"/>
    </location>
</feature>
<organism evidence="2 3">
    <name type="scientific">Brassicogethes aeneus</name>
    <name type="common">Rape pollen beetle</name>
    <name type="synonym">Meligethes aeneus</name>
    <dbReference type="NCBI Taxonomy" id="1431903"/>
    <lineage>
        <taxon>Eukaryota</taxon>
        <taxon>Metazoa</taxon>
        <taxon>Ecdysozoa</taxon>
        <taxon>Arthropoda</taxon>
        <taxon>Hexapoda</taxon>
        <taxon>Insecta</taxon>
        <taxon>Pterygota</taxon>
        <taxon>Neoptera</taxon>
        <taxon>Endopterygota</taxon>
        <taxon>Coleoptera</taxon>
        <taxon>Polyphaga</taxon>
        <taxon>Cucujiformia</taxon>
        <taxon>Nitidulidae</taxon>
        <taxon>Meligethinae</taxon>
        <taxon>Brassicogethes</taxon>
    </lineage>
</organism>
<dbReference type="AlphaFoldDB" id="A0A9P0BA18"/>
<gene>
    <name evidence="2" type="ORF">MELIAE_LOCUS8867</name>
</gene>
<evidence type="ECO:0000313" key="2">
    <source>
        <dbReference type="EMBL" id="CAH0558571.1"/>
    </source>
</evidence>
<reference evidence="2" key="1">
    <citation type="submission" date="2021-12" db="EMBL/GenBank/DDBJ databases">
        <authorList>
            <person name="King R."/>
        </authorList>
    </citation>
    <scope>NUCLEOTIDE SEQUENCE</scope>
</reference>
<accession>A0A9P0BA18</accession>
<keyword evidence="1" id="KW-0175">Coiled coil</keyword>
<proteinExistence type="predicted"/>
<evidence type="ECO:0000256" key="1">
    <source>
        <dbReference type="SAM" id="Coils"/>
    </source>
</evidence>
<name>A0A9P0BA18_BRAAE</name>
<sequence>MICCDNTKNDDNDCSFESATNEDVDEAASSTDVKYLKILLRQKDRMIDSLEDKILILKNQVSLLEKMSIINNMATPTSSNENLKLNKKEICSKQTLPDAEKTKLNIIKSPVRQNNLQDKKQLQQKTIINKPEISTQTKIDLIKTTKKPKTIKYGTGIACPTLGAFMPLSHVHVSKIGLEFSDEDVIKYIKSKINIEVKCEELQVKSKTLSSGEAYKIKESSEVFVIREAIGEITRIGKTLEQHMEQNTKQEVREACGRLSRQVEIINRRIVQNWLEEHRYERVEKMLIDADTQTENKVEPENRKIRIEKMGGIHREPTDPKLERGIQKIHAERYPELISDSKFDIVERRIYTRTGNTEKETRKRIIKASITGTENDL</sequence>
<protein>
    <submittedName>
        <fullName evidence="2">Uncharacterized protein</fullName>
    </submittedName>
</protein>
<evidence type="ECO:0000313" key="3">
    <source>
        <dbReference type="Proteomes" id="UP001154078"/>
    </source>
</evidence>